<comment type="similarity">
    <text evidence="1">Belongs to the AfsR/DnrI/RedD regulatory family.</text>
</comment>
<organism evidence="7 8">
    <name type="scientific">Umezawaea endophytica</name>
    <dbReference type="NCBI Taxonomy" id="1654476"/>
    <lineage>
        <taxon>Bacteria</taxon>
        <taxon>Bacillati</taxon>
        <taxon>Actinomycetota</taxon>
        <taxon>Actinomycetes</taxon>
        <taxon>Pseudonocardiales</taxon>
        <taxon>Pseudonocardiaceae</taxon>
        <taxon>Umezawaea</taxon>
    </lineage>
</organism>
<dbReference type="SUPFAM" id="SSF48452">
    <property type="entry name" value="TPR-like"/>
    <property type="match status" value="1"/>
</dbReference>
<dbReference type="InterPro" id="IPR041664">
    <property type="entry name" value="AAA_16"/>
</dbReference>
<dbReference type="PROSITE" id="PS51755">
    <property type="entry name" value="OMPR_PHOB"/>
    <property type="match status" value="1"/>
</dbReference>
<dbReference type="Proteomes" id="UP001141259">
    <property type="component" value="Unassembled WGS sequence"/>
</dbReference>
<dbReference type="SUPFAM" id="SSF46894">
    <property type="entry name" value="C-terminal effector domain of the bipartite response regulators"/>
    <property type="match status" value="1"/>
</dbReference>
<protein>
    <submittedName>
        <fullName evidence="7">AAA family ATPase</fullName>
    </submittedName>
</protein>
<reference evidence="7" key="1">
    <citation type="submission" date="2022-08" db="EMBL/GenBank/DDBJ databases">
        <authorList>
            <person name="Tistechok S."/>
            <person name="Samborskyy M."/>
            <person name="Roman I."/>
        </authorList>
    </citation>
    <scope>NUCLEOTIDE SEQUENCE</scope>
    <source>
        <strain evidence="7">DSM 103496</strain>
    </source>
</reference>
<dbReference type="Pfam" id="PF00486">
    <property type="entry name" value="Trans_reg_C"/>
    <property type="match status" value="1"/>
</dbReference>
<dbReference type="RefSeq" id="WP_259622329.1">
    <property type="nucleotide sequence ID" value="NZ_JANYMP010000003.1"/>
</dbReference>
<gene>
    <name evidence="7" type="ORF">NZH93_08105</name>
</gene>
<dbReference type="EMBL" id="JANYMP010000003">
    <property type="protein sequence ID" value="MCS7476815.1"/>
    <property type="molecule type" value="Genomic_DNA"/>
</dbReference>
<proteinExistence type="inferred from homology"/>
<feature type="DNA-binding region" description="OmpR/PhoB-type" evidence="5">
    <location>
        <begin position="1"/>
        <end position="92"/>
    </location>
</feature>
<dbReference type="PANTHER" id="PTHR35807:SF1">
    <property type="entry name" value="TRANSCRIPTIONAL REGULATOR REDD"/>
    <property type="match status" value="1"/>
</dbReference>
<dbReference type="InterPro" id="IPR005158">
    <property type="entry name" value="BTAD"/>
</dbReference>
<evidence type="ECO:0000256" key="5">
    <source>
        <dbReference type="PROSITE-ProRule" id="PRU01091"/>
    </source>
</evidence>
<evidence type="ECO:0000313" key="7">
    <source>
        <dbReference type="EMBL" id="MCS7476815.1"/>
    </source>
</evidence>
<dbReference type="InterPro" id="IPR016032">
    <property type="entry name" value="Sig_transdc_resp-reg_C-effctor"/>
</dbReference>
<keyword evidence="4" id="KW-0804">Transcription</keyword>
<dbReference type="InterPro" id="IPR011990">
    <property type="entry name" value="TPR-like_helical_dom_sf"/>
</dbReference>
<evidence type="ECO:0000313" key="8">
    <source>
        <dbReference type="Proteomes" id="UP001141259"/>
    </source>
</evidence>
<feature type="domain" description="OmpR/PhoB-type" evidence="6">
    <location>
        <begin position="1"/>
        <end position="92"/>
    </location>
</feature>
<dbReference type="InterPro" id="IPR051677">
    <property type="entry name" value="AfsR-DnrI-RedD_regulator"/>
</dbReference>
<sequence>MRFLVLGPLQVVDGDRTVVIRGLTQRSVLGFLLLNANRVVATSRLLKALWPDDAPPSARQILQNAVSNLRRALSPSGSVVLSTRAPGYELSVPTDAVDLFRFQRLVEEGRAELAAGAPVTAAVLLREALALWRGSALADLVENGVRWPELEVLRNARLDAVEDYFGVVLQSGRHQAVLAELETEAECETSRERLSGQLMLALYRCGRQTDALAVYRRTRTALIEEVGLEPSHELRRLEQAILTHDPSLMPAEPAAPVAVVRRDAPAVEHGHEVELLRGVAARVGHRARPHLVTLLGVPGVGKTRLVEEARCRFARDGMTVLVGRTGPFAENAGLTALGEVIAAHCGIRRDDPTAVAFGKLEQAVQDVVDRDDADRVLLALGALVLSPGWRVPAGEVLSAWGSMVGRIAATRPLVVVVEDLHDAEEAVVDFVQDLTESVGQVPLLVIVTAGLDLLARRPGWGGGGRQATTVTLDPLPTAEETSFPITHTFSC</sequence>
<dbReference type="Pfam" id="PF13191">
    <property type="entry name" value="AAA_16"/>
    <property type="match status" value="1"/>
</dbReference>
<name>A0A9X2VHM8_9PSEU</name>
<dbReference type="GO" id="GO:0003677">
    <property type="term" value="F:DNA binding"/>
    <property type="evidence" value="ECO:0007669"/>
    <property type="project" value="UniProtKB-UniRule"/>
</dbReference>
<evidence type="ECO:0000256" key="3">
    <source>
        <dbReference type="ARBA" id="ARBA00023125"/>
    </source>
</evidence>
<dbReference type="InterPro" id="IPR027417">
    <property type="entry name" value="P-loop_NTPase"/>
</dbReference>
<dbReference type="Pfam" id="PF03704">
    <property type="entry name" value="BTAD"/>
    <property type="match status" value="1"/>
</dbReference>
<dbReference type="InterPro" id="IPR036388">
    <property type="entry name" value="WH-like_DNA-bd_sf"/>
</dbReference>
<dbReference type="SMART" id="SM00862">
    <property type="entry name" value="Trans_reg_C"/>
    <property type="match status" value="1"/>
</dbReference>
<dbReference type="CDD" id="cd15831">
    <property type="entry name" value="BTAD"/>
    <property type="match status" value="1"/>
</dbReference>
<evidence type="ECO:0000256" key="2">
    <source>
        <dbReference type="ARBA" id="ARBA00023015"/>
    </source>
</evidence>
<evidence type="ECO:0000256" key="4">
    <source>
        <dbReference type="ARBA" id="ARBA00023163"/>
    </source>
</evidence>
<evidence type="ECO:0000256" key="1">
    <source>
        <dbReference type="ARBA" id="ARBA00005820"/>
    </source>
</evidence>
<dbReference type="PANTHER" id="PTHR35807">
    <property type="entry name" value="TRANSCRIPTIONAL REGULATOR REDD-RELATED"/>
    <property type="match status" value="1"/>
</dbReference>
<dbReference type="Gene3D" id="1.25.40.10">
    <property type="entry name" value="Tetratricopeptide repeat domain"/>
    <property type="match status" value="1"/>
</dbReference>
<dbReference type="AlphaFoldDB" id="A0A9X2VHM8"/>
<dbReference type="SMART" id="SM01043">
    <property type="entry name" value="BTAD"/>
    <property type="match status" value="1"/>
</dbReference>
<keyword evidence="3 5" id="KW-0238">DNA-binding</keyword>
<dbReference type="SUPFAM" id="SSF52540">
    <property type="entry name" value="P-loop containing nucleoside triphosphate hydrolases"/>
    <property type="match status" value="1"/>
</dbReference>
<accession>A0A9X2VHM8</accession>
<dbReference type="InterPro" id="IPR001867">
    <property type="entry name" value="OmpR/PhoB-type_DNA-bd"/>
</dbReference>
<dbReference type="GO" id="GO:0000160">
    <property type="term" value="P:phosphorelay signal transduction system"/>
    <property type="evidence" value="ECO:0007669"/>
    <property type="project" value="InterPro"/>
</dbReference>
<evidence type="ECO:0000259" key="6">
    <source>
        <dbReference type="PROSITE" id="PS51755"/>
    </source>
</evidence>
<comment type="caution">
    <text evidence="7">The sequence shown here is derived from an EMBL/GenBank/DDBJ whole genome shotgun (WGS) entry which is preliminary data.</text>
</comment>
<dbReference type="Gene3D" id="1.10.10.10">
    <property type="entry name" value="Winged helix-like DNA-binding domain superfamily/Winged helix DNA-binding domain"/>
    <property type="match status" value="1"/>
</dbReference>
<keyword evidence="8" id="KW-1185">Reference proteome</keyword>
<dbReference type="GO" id="GO:0006355">
    <property type="term" value="P:regulation of DNA-templated transcription"/>
    <property type="evidence" value="ECO:0007669"/>
    <property type="project" value="InterPro"/>
</dbReference>
<keyword evidence="2" id="KW-0805">Transcription regulation</keyword>